<proteinExistence type="inferred from homology"/>
<dbReference type="Gene3D" id="1.10.10.2910">
    <property type="match status" value="1"/>
</dbReference>
<dbReference type="InterPro" id="IPR010982">
    <property type="entry name" value="Lambda_DNA-bd_dom_sf"/>
</dbReference>
<reference evidence="3" key="1">
    <citation type="journal article" date="2019" name="PLoS Negl. Trop. Dis.">
        <title>Revisiting the worldwide diversity of Leptospira species in the environment.</title>
        <authorList>
            <person name="Vincent A.T."/>
            <person name="Schiettekatte O."/>
            <person name="Bourhy P."/>
            <person name="Veyrier F.J."/>
            <person name="Picardeau M."/>
        </authorList>
    </citation>
    <scope>NUCLEOTIDE SEQUENCE [LARGE SCALE GENOMIC DNA]</scope>
    <source>
        <strain evidence="3">201702451</strain>
    </source>
</reference>
<evidence type="ECO:0000259" key="2">
    <source>
        <dbReference type="PROSITE" id="PS50943"/>
    </source>
</evidence>
<sequence length="375" mass="43617">MNESIFNSQNLKLAREIRGLSVTELSERLSTTKQTISNYELGKRIPSYDFVQKAAKFLRFPESYFYRNNLKLLREETAFAYRSFQSATVINRQISTAKATIAINILDYLLRFLTIPESAIPIDEYDYLSLSDDEIESRAIDLRERWNIGNGPIGNLTTLLESKGVFLFYENLAEGIDAFSFWKEGIPVIVVSKKTTSACRLRMNIAHELGHLILHQSLTKEDFKKNLKLVEKQAFVFGSEFLFPSKTFSREFFHNDLEHYETLKKRWKVSIAALIEKAFHLNLISNSQRSYSYKRLNIEKKRKQEPLDDILILEEPSIIKKAIQLGEEHNLFNRNDFFHSMGVPLDLLAEFLGVEMEYFQSTIRNVNRPTLTLIK</sequence>
<name>A0A4Z1A257_9LEPT</name>
<dbReference type="EMBL" id="RQGH01000035">
    <property type="protein sequence ID" value="TGL58599.1"/>
    <property type="molecule type" value="Genomic_DNA"/>
</dbReference>
<dbReference type="SMART" id="SM00530">
    <property type="entry name" value="HTH_XRE"/>
    <property type="match status" value="1"/>
</dbReference>
<keyword evidence="4" id="KW-1185">Reference proteome</keyword>
<dbReference type="SUPFAM" id="SSF47413">
    <property type="entry name" value="lambda repressor-like DNA-binding domains"/>
    <property type="match status" value="1"/>
</dbReference>
<dbReference type="GO" id="GO:0003677">
    <property type="term" value="F:DNA binding"/>
    <property type="evidence" value="ECO:0007669"/>
    <property type="project" value="InterPro"/>
</dbReference>
<protein>
    <submittedName>
        <fullName evidence="3">ImmA/IrrE family metallo-endopeptidase</fullName>
    </submittedName>
</protein>
<feature type="domain" description="HTH cro/C1-type" evidence="2">
    <location>
        <begin position="11"/>
        <end position="65"/>
    </location>
</feature>
<gene>
    <name evidence="3" type="ORF">EHQ62_17030</name>
</gene>
<dbReference type="CDD" id="cd00093">
    <property type="entry name" value="HTH_XRE"/>
    <property type="match status" value="1"/>
</dbReference>
<comment type="caution">
    <text evidence="3">The sequence shown here is derived from an EMBL/GenBank/DDBJ whole genome shotgun (WGS) entry which is preliminary data.</text>
</comment>
<dbReference type="Gene3D" id="1.10.260.40">
    <property type="entry name" value="lambda repressor-like DNA-binding domains"/>
    <property type="match status" value="1"/>
</dbReference>
<evidence type="ECO:0000313" key="4">
    <source>
        <dbReference type="Proteomes" id="UP000297567"/>
    </source>
</evidence>
<evidence type="ECO:0000313" key="3">
    <source>
        <dbReference type="EMBL" id="TGL58599.1"/>
    </source>
</evidence>
<dbReference type="InterPro" id="IPR052345">
    <property type="entry name" value="Rad_response_metalloprotease"/>
</dbReference>
<evidence type="ECO:0000256" key="1">
    <source>
        <dbReference type="ARBA" id="ARBA00007227"/>
    </source>
</evidence>
<dbReference type="Pfam" id="PF12844">
    <property type="entry name" value="HTH_19"/>
    <property type="match status" value="1"/>
</dbReference>
<comment type="similarity">
    <text evidence="1">Belongs to the short-chain fatty acyl-CoA assimilation regulator (ScfR) family.</text>
</comment>
<dbReference type="InterPro" id="IPR001387">
    <property type="entry name" value="Cro/C1-type_HTH"/>
</dbReference>
<dbReference type="PANTHER" id="PTHR43236:SF1">
    <property type="entry name" value="BLL7220 PROTEIN"/>
    <property type="match status" value="1"/>
</dbReference>
<dbReference type="RefSeq" id="WP_135645058.1">
    <property type="nucleotide sequence ID" value="NZ_RQGH01000035.1"/>
</dbReference>
<dbReference type="PANTHER" id="PTHR43236">
    <property type="entry name" value="ANTITOXIN HIGA1"/>
    <property type="match status" value="1"/>
</dbReference>
<dbReference type="AlphaFoldDB" id="A0A4Z1A257"/>
<dbReference type="PROSITE" id="PS50943">
    <property type="entry name" value="HTH_CROC1"/>
    <property type="match status" value="1"/>
</dbReference>
<dbReference type="InterPro" id="IPR010359">
    <property type="entry name" value="IrrE_HExxH"/>
</dbReference>
<dbReference type="Proteomes" id="UP000297567">
    <property type="component" value="Unassembled WGS sequence"/>
</dbReference>
<accession>A0A4Z1A257</accession>
<organism evidence="3 4">
    <name type="scientific">Leptospira jelokensis</name>
    <dbReference type="NCBI Taxonomy" id="2484931"/>
    <lineage>
        <taxon>Bacteria</taxon>
        <taxon>Pseudomonadati</taxon>
        <taxon>Spirochaetota</taxon>
        <taxon>Spirochaetia</taxon>
        <taxon>Leptospirales</taxon>
        <taxon>Leptospiraceae</taxon>
        <taxon>Leptospira</taxon>
    </lineage>
</organism>
<dbReference type="Pfam" id="PF06114">
    <property type="entry name" value="Peptidase_M78"/>
    <property type="match status" value="1"/>
</dbReference>